<name>A0ABY0HEW5_9PEZI</name>
<dbReference type="EMBL" id="QJNS01000040">
    <property type="protein sequence ID" value="RYO91525.1"/>
    <property type="molecule type" value="Genomic_DNA"/>
</dbReference>
<dbReference type="InterPro" id="IPR014500">
    <property type="entry name" value="UCP019307_cupin"/>
</dbReference>
<gene>
    <name evidence="2" type="ORF">DL762_002139</name>
</gene>
<evidence type="ECO:0000259" key="1">
    <source>
        <dbReference type="Pfam" id="PF00190"/>
    </source>
</evidence>
<dbReference type="Pfam" id="PF00190">
    <property type="entry name" value="Cupin_1"/>
    <property type="match status" value="1"/>
</dbReference>
<dbReference type="CDD" id="cd02219">
    <property type="entry name" value="cupin_YjlB-like"/>
    <property type="match status" value="1"/>
</dbReference>
<dbReference type="Gene3D" id="2.60.120.10">
    <property type="entry name" value="Jelly Rolls"/>
    <property type="match status" value="1"/>
</dbReference>
<protein>
    <recommendedName>
        <fullName evidence="1">Cupin type-1 domain-containing protein</fullName>
    </recommendedName>
</protein>
<dbReference type="Proteomes" id="UP000294003">
    <property type="component" value="Unassembled WGS sequence"/>
</dbReference>
<dbReference type="InterPro" id="IPR047121">
    <property type="entry name" value="YjiB-like"/>
</dbReference>
<dbReference type="PANTHER" id="PTHR36448:SF3">
    <property type="entry name" value="CUPIN TYPE-2 DOMAIN-CONTAINING PROTEIN"/>
    <property type="match status" value="1"/>
</dbReference>
<accession>A0ABY0HEW5</accession>
<keyword evidence="3" id="KW-1185">Reference proteome</keyword>
<dbReference type="PIRSF" id="PIRSF019307">
    <property type="entry name" value="UCP019307"/>
    <property type="match status" value="1"/>
</dbReference>
<dbReference type="SUPFAM" id="SSF51182">
    <property type="entry name" value="RmlC-like cupins"/>
    <property type="match status" value="1"/>
</dbReference>
<dbReference type="PANTHER" id="PTHR36448">
    <property type="entry name" value="BLR7373 PROTEIN"/>
    <property type="match status" value="1"/>
</dbReference>
<dbReference type="InterPro" id="IPR011051">
    <property type="entry name" value="RmlC_Cupin_sf"/>
</dbReference>
<dbReference type="InterPro" id="IPR006045">
    <property type="entry name" value="Cupin_1"/>
</dbReference>
<organism evidence="2 3">
    <name type="scientific">Monosporascus cannonballus</name>
    <dbReference type="NCBI Taxonomy" id="155416"/>
    <lineage>
        <taxon>Eukaryota</taxon>
        <taxon>Fungi</taxon>
        <taxon>Dikarya</taxon>
        <taxon>Ascomycota</taxon>
        <taxon>Pezizomycotina</taxon>
        <taxon>Sordariomycetes</taxon>
        <taxon>Xylariomycetidae</taxon>
        <taxon>Xylariales</taxon>
        <taxon>Xylariales incertae sedis</taxon>
        <taxon>Monosporascus</taxon>
    </lineage>
</organism>
<dbReference type="InterPro" id="IPR014710">
    <property type="entry name" value="RmlC-like_jellyroll"/>
</dbReference>
<evidence type="ECO:0000313" key="3">
    <source>
        <dbReference type="Proteomes" id="UP000294003"/>
    </source>
</evidence>
<sequence>MPPKLTPTPLSSLRVSRHAIPSHNLIPNTSIQNKPLLHYHAAFPPAELTPSSIESHLASVGVVEPQWRFSMYRTTHFHSTTHEVLCVSRGRARLCFGGEDNPGRVETEVEKGDVLVLPAGVGHRLLEDLTTEGGGGFEMVGSYPKGCNWDMCYGKKGEEPKVQGIAGLPWFQKDPVYGDQGPVLDV</sequence>
<comment type="caution">
    <text evidence="2">The sequence shown here is derived from an EMBL/GenBank/DDBJ whole genome shotgun (WGS) entry which is preliminary data.</text>
</comment>
<reference evidence="2 3" key="1">
    <citation type="submission" date="2018-06" db="EMBL/GenBank/DDBJ databases">
        <title>Complete Genomes of Monosporascus.</title>
        <authorList>
            <person name="Robinson A.J."/>
            <person name="Natvig D.O."/>
        </authorList>
    </citation>
    <scope>NUCLEOTIDE SEQUENCE [LARGE SCALE GENOMIC DNA]</scope>
    <source>
        <strain evidence="2 3">CBS 609.92</strain>
    </source>
</reference>
<evidence type="ECO:0000313" key="2">
    <source>
        <dbReference type="EMBL" id="RYO91525.1"/>
    </source>
</evidence>
<proteinExistence type="predicted"/>
<feature type="domain" description="Cupin type-1" evidence="1">
    <location>
        <begin position="73"/>
        <end position="123"/>
    </location>
</feature>